<keyword evidence="2" id="KW-0479">Metal-binding</keyword>
<evidence type="ECO:0000313" key="7">
    <source>
        <dbReference type="Proteomes" id="UP000251123"/>
    </source>
</evidence>
<sequence>MIINLNVGYPGSIVNITPDKSTSAMRAEGVMQTYQTGDSLIFKVPEREISLQPAALYPEAFPVAEAEAVIQPIALSIHSWVVQTPHDLIVIDTATGNGRERGGNPLYHQLNTPYLENLRAAGVNPEDVTLVLLTHLHTDHVGWNTVWQDDRWVPLFPNARYLCSAKELSRVKNSERYRALWLDSLLPVIEAGQLETVDVATRPRVGGRIDFIPTPAHSPDHAALVLAAGDDYACFSGDLLHSPLQFAHPQWNSAFCGDPRQAEVSRREMMAWGASHHAQWFTGHFAGPSCGWLEKDKQGDYRWREAGKQAADKGNSDE</sequence>
<reference evidence="6 7" key="1">
    <citation type="submission" date="2018-06" db="EMBL/GenBank/DDBJ databases">
        <authorList>
            <consortium name="Pathogen Informatics"/>
            <person name="Doyle S."/>
        </authorList>
    </citation>
    <scope>NUCLEOTIDE SEQUENCE [LARGE SCALE GENOMIC DNA]</scope>
    <source>
        <strain evidence="6 7">NCTC9601</strain>
    </source>
</reference>
<evidence type="ECO:0000256" key="4">
    <source>
        <dbReference type="ARBA" id="ARBA00022833"/>
    </source>
</evidence>
<evidence type="ECO:0000259" key="5">
    <source>
        <dbReference type="SMART" id="SM00849"/>
    </source>
</evidence>
<organism evidence="6 7">
    <name type="scientific">Klebsiella pneumoniae</name>
    <dbReference type="NCBI Taxonomy" id="573"/>
    <lineage>
        <taxon>Bacteria</taxon>
        <taxon>Pseudomonadati</taxon>
        <taxon>Pseudomonadota</taxon>
        <taxon>Gammaproteobacteria</taxon>
        <taxon>Enterobacterales</taxon>
        <taxon>Enterobacteriaceae</taxon>
        <taxon>Klebsiella/Raoultella group</taxon>
        <taxon>Klebsiella</taxon>
        <taxon>Klebsiella pneumoniae complex</taxon>
    </lineage>
</organism>
<dbReference type="GO" id="GO:0046872">
    <property type="term" value="F:metal ion binding"/>
    <property type="evidence" value="ECO:0007669"/>
    <property type="project" value="UniProtKB-KW"/>
</dbReference>
<proteinExistence type="inferred from homology"/>
<dbReference type="InterPro" id="IPR036866">
    <property type="entry name" value="RibonucZ/Hydroxyglut_hydro"/>
</dbReference>
<dbReference type="PANTHER" id="PTHR42978:SF6">
    <property type="entry name" value="QUORUM-QUENCHING LACTONASE YTNP-RELATED"/>
    <property type="match status" value="1"/>
</dbReference>
<dbReference type="Gene3D" id="3.60.15.10">
    <property type="entry name" value="Ribonuclease Z/Hydroxyacylglutathione hydrolase-like"/>
    <property type="match status" value="1"/>
</dbReference>
<dbReference type="Pfam" id="PF00753">
    <property type="entry name" value="Lactamase_B"/>
    <property type="match status" value="1"/>
</dbReference>
<evidence type="ECO:0000256" key="3">
    <source>
        <dbReference type="ARBA" id="ARBA00022801"/>
    </source>
</evidence>
<protein>
    <submittedName>
        <fullName evidence="6">Beta-lactamase-like protein</fullName>
    </submittedName>
</protein>
<name>A0A2X1QEM4_KLEPN</name>
<dbReference type="SUPFAM" id="SSF56281">
    <property type="entry name" value="Metallo-hydrolase/oxidoreductase"/>
    <property type="match status" value="1"/>
</dbReference>
<comment type="similarity">
    <text evidence="1">Belongs to the metallo-beta-lactamase superfamily.</text>
</comment>
<dbReference type="InterPro" id="IPR051013">
    <property type="entry name" value="MBL_superfamily_lactonases"/>
</dbReference>
<evidence type="ECO:0000256" key="1">
    <source>
        <dbReference type="ARBA" id="ARBA00007749"/>
    </source>
</evidence>
<dbReference type="GO" id="GO:0016787">
    <property type="term" value="F:hydrolase activity"/>
    <property type="evidence" value="ECO:0007669"/>
    <property type="project" value="UniProtKB-KW"/>
</dbReference>
<keyword evidence="3" id="KW-0378">Hydrolase</keyword>
<dbReference type="InterPro" id="IPR001279">
    <property type="entry name" value="Metallo-B-lactamas"/>
</dbReference>
<evidence type="ECO:0000313" key="6">
    <source>
        <dbReference type="EMBL" id="SPX53228.1"/>
    </source>
</evidence>
<evidence type="ECO:0000256" key="2">
    <source>
        <dbReference type="ARBA" id="ARBA00022723"/>
    </source>
</evidence>
<dbReference type="CDD" id="cd16277">
    <property type="entry name" value="metallo-hydrolase-like_MBL-fold"/>
    <property type="match status" value="1"/>
</dbReference>
<dbReference type="PANTHER" id="PTHR42978">
    <property type="entry name" value="QUORUM-QUENCHING LACTONASE YTNP-RELATED-RELATED"/>
    <property type="match status" value="1"/>
</dbReference>
<dbReference type="AlphaFoldDB" id="A0A2X1QEM4"/>
<gene>
    <name evidence="6" type="primary">ytnP</name>
    <name evidence="6" type="ORF">NCTC9601_00763</name>
</gene>
<feature type="domain" description="Metallo-beta-lactamase" evidence="5">
    <location>
        <begin position="76"/>
        <end position="276"/>
    </location>
</feature>
<dbReference type="Proteomes" id="UP000251123">
    <property type="component" value="Unassembled WGS sequence"/>
</dbReference>
<keyword evidence="4" id="KW-0862">Zinc</keyword>
<dbReference type="EMBL" id="UASN01000008">
    <property type="protein sequence ID" value="SPX53228.1"/>
    <property type="molecule type" value="Genomic_DNA"/>
</dbReference>
<accession>A0A2X1QEM4</accession>
<dbReference type="SMART" id="SM00849">
    <property type="entry name" value="Lactamase_B"/>
    <property type="match status" value="1"/>
</dbReference>